<evidence type="ECO:0000313" key="1">
    <source>
        <dbReference type="EMBL" id="AAF39068.1"/>
    </source>
</evidence>
<reference evidence="1 2" key="1">
    <citation type="journal article" date="2000" name="Nucleic Acids Res.">
        <title>Genome sequences of Chlamydia trachomatis MoPn and Chlamydia pneumoniae AR39.</title>
        <authorList>
            <person name="Read T.D."/>
            <person name="Brunham R.C."/>
            <person name="Shen C."/>
            <person name="Gill S.R."/>
            <person name="Heidelberg J.F."/>
            <person name="White O."/>
            <person name="Hickey E.K."/>
            <person name="Peterson J.D."/>
            <person name="Utterback T.R."/>
            <person name="Berry K.J."/>
            <person name="Bass S."/>
            <person name="Linher K.D."/>
            <person name="Weidman J.F."/>
            <person name="Khouri H.M."/>
            <person name="Craven B."/>
            <person name="Bowman C."/>
            <person name="Dodson R.J."/>
            <person name="Gwinn M.L."/>
            <person name="Nelson W.C."/>
            <person name="DeBoy R.T."/>
            <person name="Kolonay J.F."/>
            <person name="McClarty G."/>
            <person name="Salzberg S.L."/>
            <person name="Eisen J.A."/>
            <person name="Fraser C.M."/>
        </authorList>
    </citation>
    <scope>NUCLEOTIDE SEQUENCE [LARGE SCALE GENOMIC DNA]</scope>
    <source>
        <strain evidence="2">MoPn / Nigg</strain>
    </source>
</reference>
<protein>
    <recommendedName>
        <fullName evidence="3">DUF177 domain-containing protein</fullName>
    </recommendedName>
</protein>
<sequence length="146" mass="16952">MEGQLKKDDNIKFYLHRLKFPGDREEIHASVAPQVFFDFGEGGVCSPVEIQGSLERVDGEQWFLSLEISTTLSLRCRICDSPVEYPVRGVIIQQLIHCFDEKSGVFDCRDLIRDELLLEGDRFQECRLEGCPEREFIKNFLSKENY</sequence>
<dbReference type="eggNOG" id="COG1399">
    <property type="taxonomic scope" value="Bacteria"/>
</dbReference>
<dbReference type="KEGG" id="cmu:TC_0194"/>
<organism evidence="1 2">
    <name type="scientific">Chlamydia muridarum (strain MoPn / Nigg)</name>
    <dbReference type="NCBI Taxonomy" id="243161"/>
    <lineage>
        <taxon>Bacteria</taxon>
        <taxon>Pseudomonadati</taxon>
        <taxon>Chlamydiota</taxon>
        <taxon>Chlamydiia</taxon>
        <taxon>Chlamydiales</taxon>
        <taxon>Chlamydiaceae</taxon>
        <taxon>Chlamydia/Chlamydophila group</taxon>
        <taxon>Chlamydia</taxon>
    </lineage>
</organism>
<dbReference type="HOGENOM" id="CLU_149186_0_0_0"/>
<gene>
    <name evidence="1" type="ordered locus">TC_0194</name>
</gene>
<evidence type="ECO:0008006" key="3">
    <source>
        <dbReference type="Google" id="ProtNLM"/>
    </source>
</evidence>
<keyword evidence="2" id="KW-1185">Reference proteome</keyword>
<dbReference type="Proteomes" id="UP000000800">
    <property type="component" value="Chromosome"/>
</dbReference>
<evidence type="ECO:0000313" key="2">
    <source>
        <dbReference type="Proteomes" id="UP000000800"/>
    </source>
</evidence>
<dbReference type="AlphaFoldDB" id="Q9PLB3"/>
<dbReference type="EMBL" id="AE002160">
    <property type="protein sequence ID" value="AAF39068.1"/>
    <property type="molecule type" value="Genomic_DNA"/>
</dbReference>
<proteinExistence type="predicted"/>
<dbReference type="PIR" id="G81730">
    <property type="entry name" value="G81730"/>
</dbReference>
<dbReference type="PATRIC" id="fig|243161.6.peg.211"/>
<accession>Q9PLB3</accession>
<name>Q9PLB3_CHLMU</name>